<dbReference type="RefSeq" id="WP_128226910.1">
    <property type="nucleotide sequence ID" value="NZ_SACR01000001.1"/>
</dbReference>
<keyword evidence="2" id="KW-1185">Reference proteome</keyword>
<dbReference type="Proteomes" id="UP000285575">
    <property type="component" value="Unassembled WGS sequence"/>
</dbReference>
<dbReference type="OrthoDB" id="9878020at2"/>
<dbReference type="AlphaFoldDB" id="A0A437RR65"/>
<proteinExistence type="predicted"/>
<gene>
    <name evidence="1" type="ORF">EOE66_01480</name>
</gene>
<sequence>MPALLLDLMPSAPPPAHAPAGADEHLLASVWPEPETTHFKQRATPRQLLYSLGTHDLQLRVLSPRGGSSGYRLCGTVYGDCAGGVVSWWPLALGPTTAALDIDLAGPGAVADSTASLPLALAPVASASLGEQGVFVLEVPGGCGVLRLWLADQLLELAPLGLSGF</sequence>
<evidence type="ECO:0000313" key="1">
    <source>
        <dbReference type="EMBL" id="RVU49273.1"/>
    </source>
</evidence>
<evidence type="ECO:0000313" key="2">
    <source>
        <dbReference type="Proteomes" id="UP000285575"/>
    </source>
</evidence>
<protein>
    <submittedName>
        <fullName evidence="1">Uncharacterized protein</fullName>
    </submittedName>
</protein>
<comment type="caution">
    <text evidence="1">The sequence shown here is derived from an EMBL/GenBank/DDBJ whole genome shotgun (WGS) entry which is preliminary data.</text>
</comment>
<name>A0A437RR65_9BURK</name>
<reference evidence="1 2" key="1">
    <citation type="submission" date="2019-01" db="EMBL/GenBank/DDBJ databases">
        <authorList>
            <person name="Chen W.-M."/>
        </authorList>
    </citation>
    <scope>NUCLEOTIDE SEQUENCE [LARGE SCALE GENOMIC DNA]</scope>
    <source>
        <strain evidence="1 2">KYPY4</strain>
    </source>
</reference>
<organism evidence="1 2">
    <name type="scientific">Rubrivivax rivuli</name>
    <dbReference type="NCBI Taxonomy" id="1862385"/>
    <lineage>
        <taxon>Bacteria</taxon>
        <taxon>Pseudomonadati</taxon>
        <taxon>Pseudomonadota</taxon>
        <taxon>Betaproteobacteria</taxon>
        <taxon>Burkholderiales</taxon>
        <taxon>Sphaerotilaceae</taxon>
        <taxon>Rubrivivax</taxon>
    </lineage>
</organism>
<accession>A0A437RR65</accession>
<dbReference type="EMBL" id="SACR01000001">
    <property type="protein sequence ID" value="RVU49273.1"/>
    <property type="molecule type" value="Genomic_DNA"/>
</dbReference>